<dbReference type="KEGG" id="kfl:Kfla_4544"/>
<dbReference type="Proteomes" id="UP000007967">
    <property type="component" value="Chromosome"/>
</dbReference>
<evidence type="ECO:0000313" key="1">
    <source>
        <dbReference type="EMBL" id="ADB33568.1"/>
    </source>
</evidence>
<gene>
    <name evidence="1" type="ordered locus">Kfla_4544</name>
</gene>
<sequence length="31" mass="3152">MKISSLNMSAASVELPNEISGNQVDAVGADC</sequence>
<proteinExistence type="predicted"/>
<accession>D2PXW2</accession>
<organism evidence="1 2">
    <name type="scientific">Kribbella flavida (strain DSM 17836 / JCM 10339 / NBRC 14399)</name>
    <dbReference type="NCBI Taxonomy" id="479435"/>
    <lineage>
        <taxon>Bacteria</taxon>
        <taxon>Bacillati</taxon>
        <taxon>Actinomycetota</taxon>
        <taxon>Actinomycetes</taxon>
        <taxon>Propionibacteriales</taxon>
        <taxon>Kribbellaceae</taxon>
        <taxon>Kribbella</taxon>
    </lineage>
</organism>
<evidence type="ECO:0000313" key="2">
    <source>
        <dbReference type="Proteomes" id="UP000007967"/>
    </source>
</evidence>
<reference evidence="1 2" key="2">
    <citation type="journal article" date="2010" name="Stand. Genomic Sci.">
        <title>Complete genome sequence of Kribbella flavida type strain (IFO 14399).</title>
        <authorList>
            <person name="Pukall R."/>
            <person name="Lapidus A."/>
            <person name="Glavina Del Rio T."/>
            <person name="Copeland A."/>
            <person name="Tice H."/>
            <person name="Cheng J.-F."/>
            <person name="Lucas S."/>
            <person name="Chen F."/>
            <person name="Nolan M."/>
            <person name="LaButti K."/>
            <person name="Pati A."/>
            <person name="Ivanova N."/>
            <person name="Mavrommatis K."/>
            <person name="Mikhailova N."/>
            <person name="Pitluck S."/>
            <person name="Bruce D."/>
            <person name="Goodwin L."/>
            <person name="Land M."/>
            <person name="Hauser L."/>
            <person name="Chang Y.-J."/>
            <person name="Jeffries C.D."/>
            <person name="Chen A."/>
            <person name="Palaniappan K."/>
            <person name="Chain P."/>
            <person name="Rohde M."/>
            <person name="Goeker M."/>
            <person name="Bristow J."/>
            <person name="Eisen J.A."/>
            <person name="Markowitz V."/>
            <person name="Hugenholtz P."/>
            <person name="Kyrpides N.C."/>
            <person name="Klenk H.-P."/>
            <person name="Brettin T."/>
        </authorList>
    </citation>
    <scope>NUCLEOTIDE SEQUENCE [LARGE SCALE GENOMIC DNA]</scope>
    <source>
        <strain evidence="2">DSM 17836 / JCM 10339 / NBRC 14399</strain>
    </source>
</reference>
<dbReference type="EMBL" id="CP001736">
    <property type="protein sequence ID" value="ADB33568.1"/>
    <property type="molecule type" value="Genomic_DNA"/>
</dbReference>
<dbReference type="HOGENOM" id="CLU_3397055_0_0_11"/>
<dbReference type="AlphaFoldDB" id="D2PXW2"/>
<reference evidence="2" key="1">
    <citation type="submission" date="2009-09" db="EMBL/GenBank/DDBJ databases">
        <title>The complete genome of Kribbella flavida DSM 17836.</title>
        <authorList>
            <consortium name="US DOE Joint Genome Institute (JGI-PGF)"/>
            <person name="Lucas S."/>
            <person name="Copeland A."/>
            <person name="Lapidus A."/>
            <person name="Glavina del Rio T."/>
            <person name="Dalin E."/>
            <person name="Tice H."/>
            <person name="Bruce D."/>
            <person name="Goodwin L."/>
            <person name="Pitluck S."/>
            <person name="Kyrpides N."/>
            <person name="Mavromatis K."/>
            <person name="Ivanova N."/>
            <person name="Saunders E."/>
            <person name="Brettin T."/>
            <person name="Detter J.C."/>
            <person name="Han C."/>
            <person name="Larimer F."/>
            <person name="Land M."/>
            <person name="Hauser L."/>
            <person name="Markowitz V."/>
            <person name="Cheng J.-F."/>
            <person name="Hugenholtz P."/>
            <person name="Woyke T."/>
            <person name="Wu D."/>
            <person name="Pukall R."/>
            <person name="Klenk H.-P."/>
            <person name="Eisen J.A."/>
        </authorList>
    </citation>
    <scope>NUCLEOTIDE SEQUENCE [LARGE SCALE GENOMIC DNA]</scope>
    <source>
        <strain evidence="2">DSM 17836 / JCM 10339 / NBRC 14399</strain>
    </source>
</reference>
<protein>
    <submittedName>
        <fullName evidence="1">Uncharacterized protein</fullName>
    </submittedName>
</protein>
<name>D2PXW2_KRIFD</name>
<keyword evidence="2" id="KW-1185">Reference proteome</keyword>